<sequence length="127" mass="12488">MPPTPLAPSHRPGPVVLALVTVLVFLAACSPGDGGPADAQPSAPPARAADVEGTVAGTGDAARLVDASDAYYEGMGLLSAGTVVVGDDGTALTPGDLTDGDAVEVWTDACAESYPVQCEVVAVRVAG</sequence>
<evidence type="ECO:0000313" key="2">
    <source>
        <dbReference type="Proteomes" id="UP000440668"/>
    </source>
</evidence>
<dbReference type="EMBL" id="WMKA01000001">
    <property type="protein sequence ID" value="MTG87422.1"/>
    <property type="molecule type" value="Genomic_DNA"/>
</dbReference>
<gene>
    <name evidence="1" type="ORF">GJV82_00375</name>
</gene>
<comment type="caution">
    <text evidence="1">The sequence shown here is derived from an EMBL/GenBank/DDBJ whole genome shotgun (WGS) entry which is preliminary data.</text>
</comment>
<dbReference type="AlphaFoldDB" id="A0A6N7ZDM8"/>
<reference evidence="1 2" key="1">
    <citation type="submission" date="2019-11" db="EMBL/GenBank/DDBJ databases">
        <title>Cellulosimicrobium composti sp. nov. isolated from a compost.</title>
        <authorList>
            <person name="Yang Y."/>
        </authorList>
    </citation>
    <scope>NUCLEOTIDE SEQUENCE [LARGE SCALE GENOMIC DNA]</scope>
    <source>
        <strain evidence="1 2">BIT-GX5</strain>
    </source>
</reference>
<dbReference type="RefSeq" id="WP_155097849.1">
    <property type="nucleotide sequence ID" value="NZ_WMKA01000001.1"/>
</dbReference>
<evidence type="ECO:0000313" key="1">
    <source>
        <dbReference type="EMBL" id="MTG87422.1"/>
    </source>
</evidence>
<dbReference type="Proteomes" id="UP000440668">
    <property type="component" value="Unassembled WGS sequence"/>
</dbReference>
<name>A0A6N7ZDM8_9MICO</name>
<protein>
    <submittedName>
        <fullName evidence="1">Uncharacterized protein</fullName>
    </submittedName>
</protein>
<accession>A0A6N7ZDM8</accession>
<organism evidence="1 2">
    <name type="scientific">Cellulosimicrobium composti</name>
    <dbReference type="NCBI Taxonomy" id="2672572"/>
    <lineage>
        <taxon>Bacteria</taxon>
        <taxon>Bacillati</taxon>
        <taxon>Actinomycetota</taxon>
        <taxon>Actinomycetes</taxon>
        <taxon>Micrococcales</taxon>
        <taxon>Promicromonosporaceae</taxon>
        <taxon>Cellulosimicrobium</taxon>
    </lineage>
</organism>
<proteinExistence type="predicted"/>